<dbReference type="AlphaFoldDB" id="A0AAT9G353"/>
<proteinExistence type="predicted"/>
<dbReference type="EMBL" id="AP028929">
    <property type="protein sequence ID" value="BET05938.1"/>
    <property type="molecule type" value="Genomic_DNA"/>
</dbReference>
<sequence>MEIIESITIETFIKPMKDKNISHGIAELDGRKLEIDLDNLYIIFEHDCFDLARIPGTKGGNRYFFLCPDCGRRCRLLYKRYLYFSCGTCQEIHKSTLNRSKTDCQYYWELALREARKVEPNWSPRRGGYMFDSFPERPKYMKQKRYYKHYQKFVYYTRKGDRFWLNGLSNLK</sequence>
<gene>
    <name evidence="1" type="ORF">MASAN616_18010</name>
</gene>
<evidence type="ECO:0008006" key="2">
    <source>
        <dbReference type="Google" id="ProtNLM"/>
    </source>
</evidence>
<name>A0AAT9G353_9STRE</name>
<protein>
    <recommendedName>
        <fullName evidence="2">Phage protein</fullName>
    </recommendedName>
</protein>
<reference evidence="1" key="1">
    <citation type="submission" date="2024-06" db="EMBL/GenBank/DDBJ databases">
        <title>Whole Genome Sequence of Streptococcus sp. strain SN-1.</title>
        <authorList>
            <person name="Saito M."/>
            <person name="Kuwahara N."/>
            <person name="Senpuku H."/>
        </authorList>
    </citation>
    <scope>NUCLEOTIDE SEQUENCE</scope>
    <source>
        <strain evidence="1">SN-1</strain>
    </source>
</reference>
<organism evidence="1">
    <name type="scientific">Streptococcus sp. SN-1</name>
    <dbReference type="NCBI Taxonomy" id="3074854"/>
    <lineage>
        <taxon>Bacteria</taxon>
        <taxon>Bacillati</taxon>
        <taxon>Bacillota</taxon>
        <taxon>Bacilli</taxon>
        <taxon>Lactobacillales</taxon>
        <taxon>Streptococcaceae</taxon>
        <taxon>Streptococcus</taxon>
    </lineage>
</organism>
<accession>A0AAT9G353</accession>
<evidence type="ECO:0000313" key="1">
    <source>
        <dbReference type="EMBL" id="BET05938.1"/>
    </source>
</evidence>